<keyword evidence="3" id="KW-1185">Reference proteome</keyword>
<accession>A0ABQ9U576</accession>
<comment type="caution">
    <text evidence="2">The sequence shown here is derived from an EMBL/GenBank/DDBJ whole genome shotgun (WGS) entry which is preliminary data.</text>
</comment>
<dbReference type="Proteomes" id="UP001266305">
    <property type="component" value="Unassembled WGS sequence"/>
</dbReference>
<name>A0ABQ9U576_SAGOE</name>
<organism evidence="2 3">
    <name type="scientific">Saguinus oedipus</name>
    <name type="common">Cotton-top tamarin</name>
    <name type="synonym">Oedipomidas oedipus</name>
    <dbReference type="NCBI Taxonomy" id="9490"/>
    <lineage>
        <taxon>Eukaryota</taxon>
        <taxon>Metazoa</taxon>
        <taxon>Chordata</taxon>
        <taxon>Craniata</taxon>
        <taxon>Vertebrata</taxon>
        <taxon>Euteleostomi</taxon>
        <taxon>Mammalia</taxon>
        <taxon>Eutheria</taxon>
        <taxon>Euarchontoglires</taxon>
        <taxon>Primates</taxon>
        <taxon>Haplorrhini</taxon>
        <taxon>Platyrrhini</taxon>
        <taxon>Cebidae</taxon>
        <taxon>Callitrichinae</taxon>
        <taxon>Saguinus</taxon>
    </lineage>
</organism>
<evidence type="ECO:0000313" key="2">
    <source>
        <dbReference type="EMBL" id="KAK2091935.1"/>
    </source>
</evidence>
<evidence type="ECO:0000256" key="1">
    <source>
        <dbReference type="SAM" id="MobiDB-lite"/>
    </source>
</evidence>
<feature type="region of interest" description="Disordered" evidence="1">
    <location>
        <begin position="72"/>
        <end position="92"/>
    </location>
</feature>
<gene>
    <name evidence="2" type="ORF">P7K49_031219</name>
</gene>
<dbReference type="EMBL" id="JASSZA010000016">
    <property type="protein sequence ID" value="KAK2091935.1"/>
    <property type="molecule type" value="Genomic_DNA"/>
</dbReference>
<reference evidence="2 3" key="1">
    <citation type="submission" date="2023-05" db="EMBL/GenBank/DDBJ databases">
        <title>B98-5 Cell Line De Novo Hybrid Assembly: An Optical Mapping Approach.</title>
        <authorList>
            <person name="Kananen K."/>
            <person name="Auerbach J.A."/>
            <person name="Kautto E."/>
            <person name="Blachly J.S."/>
        </authorList>
    </citation>
    <scope>NUCLEOTIDE SEQUENCE [LARGE SCALE GENOMIC DNA]</scope>
    <source>
        <strain evidence="2">B95-8</strain>
        <tissue evidence="2">Cell line</tissue>
    </source>
</reference>
<proteinExistence type="predicted"/>
<sequence>MPDTGTLCPAAAPDGGRRPHAVFRAQGRSPPTATPSSLTSCRTLRDETAGCVEKASEKTLFTEATRVPFFNTPKKMTDRAKKGAGCRAGGRGTEGRSHGCGVAWRDTGVRLPRFKFNCVTLGAATALSIRVSVHRTRLQLNTWAELEAGAARMAAAVFTRIP</sequence>
<protein>
    <submittedName>
        <fullName evidence="2">Uncharacterized protein</fullName>
    </submittedName>
</protein>
<evidence type="ECO:0000313" key="3">
    <source>
        <dbReference type="Proteomes" id="UP001266305"/>
    </source>
</evidence>